<proteinExistence type="predicted"/>
<gene>
    <name evidence="2" type="ORF">CFBP7129_21600</name>
</gene>
<evidence type="ECO:0000313" key="2">
    <source>
        <dbReference type="EMBL" id="QCL97565.1"/>
    </source>
</evidence>
<organism evidence="2 3">
    <name type="scientific">Agrobacterium tumefaciens</name>
    <dbReference type="NCBI Taxonomy" id="358"/>
    <lineage>
        <taxon>Bacteria</taxon>
        <taxon>Pseudomonadati</taxon>
        <taxon>Pseudomonadota</taxon>
        <taxon>Alphaproteobacteria</taxon>
        <taxon>Hyphomicrobiales</taxon>
        <taxon>Rhizobiaceae</taxon>
        <taxon>Rhizobium/Agrobacterium group</taxon>
        <taxon>Agrobacterium</taxon>
        <taxon>Agrobacterium tumefaciens complex</taxon>
    </lineage>
</organism>
<keyword evidence="1" id="KW-1133">Transmembrane helix</keyword>
<dbReference type="Proteomes" id="UP000298649">
    <property type="component" value="Chromosome linear"/>
</dbReference>
<feature type="transmembrane region" description="Helical" evidence="1">
    <location>
        <begin position="6"/>
        <end position="28"/>
    </location>
</feature>
<protein>
    <submittedName>
        <fullName evidence="2">Uncharacterized protein</fullName>
    </submittedName>
</protein>
<evidence type="ECO:0000313" key="3">
    <source>
        <dbReference type="Proteomes" id="UP000298649"/>
    </source>
</evidence>
<reference evidence="2 3" key="1">
    <citation type="submission" date="2019-04" db="EMBL/GenBank/DDBJ databases">
        <title>Complete genome sequence of Agrobacterium tumefaciens CFBP7129.</title>
        <authorList>
            <person name="Haryono M."/>
            <person name="Lin Y.-C."/>
            <person name="Lai E.-M."/>
            <person name="Kuo C.-H."/>
        </authorList>
    </citation>
    <scope>NUCLEOTIDE SEQUENCE [LARGE SCALE GENOMIC DNA]</scope>
    <source>
        <strain evidence="2 3">CFBP7129</strain>
    </source>
</reference>
<name>A0A4D7YME2_AGRTU</name>
<dbReference type="AlphaFoldDB" id="A0A4D7YME2"/>
<keyword evidence="1" id="KW-0812">Transmembrane</keyword>
<keyword evidence="1" id="KW-0472">Membrane</keyword>
<evidence type="ECO:0000256" key="1">
    <source>
        <dbReference type="SAM" id="Phobius"/>
    </source>
</evidence>
<accession>A0A4D7YME2</accession>
<sequence length="91" mass="10329">MFWLMNAASLSGYVILAMFLLVALGRFVRHVATTFTASLPRRSQLRHYLVLGTSLAFFSLLVVRACYIATVIVDAEFRSDPFVVDSRRTQR</sequence>
<dbReference type="EMBL" id="CP039923">
    <property type="protein sequence ID" value="QCL97565.1"/>
    <property type="molecule type" value="Genomic_DNA"/>
</dbReference>
<feature type="transmembrane region" description="Helical" evidence="1">
    <location>
        <begin position="48"/>
        <end position="73"/>
    </location>
</feature>